<dbReference type="GeneID" id="18872915"/>
<proteinExistence type="predicted"/>
<reference evidence="1 2" key="1">
    <citation type="journal article" date="2011" name="Proc. Natl. Acad. Sci. U.S.A.">
        <title>Comparative genomics of xylose-fermenting fungi for enhanced biofuel production.</title>
        <authorList>
            <person name="Wohlbach D.J."/>
            <person name="Kuo A."/>
            <person name="Sato T.K."/>
            <person name="Potts K.M."/>
            <person name="Salamov A.A."/>
            <person name="LaButti K.M."/>
            <person name="Sun H."/>
            <person name="Clum A."/>
            <person name="Pangilinan J.L."/>
            <person name="Lindquist E.A."/>
            <person name="Lucas S."/>
            <person name="Lapidus A."/>
            <person name="Jin M."/>
            <person name="Gunawan C."/>
            <person name="Balan V."/>
            <person name="Dale B.E."/>
            <person name="Jeffries T.W."/>
            <person name="Zinkel R."/>
            <person name="Barry K.W."/>
            <person name="Grigoriev I.V."/>
            <person name="Gasch A.P."/>
        </authorList>
    </citation>
    <scope>NUCLEOTIDE SEQUENCE [LARGE SCALE GENOMIC DNA]</scope>
    <source>
        <strain evidence="2">NRRL Y-27907 / 11-Y1</strain>
    </source>
</reference>
<dbReference type="AlphaFoldDB" id="G3AJX2"/>
<dbReference type="HOGENOM" id="CLU_2706394_0_0_1"/>
<protein>
    <submittedName>
        <fullName evidence="1">Uncharacterized protein</fullName>
    </submittedName>
</protein>
<sequence>MAEGLSCEQVWHILFTSKCSSAGFIISYETIDMGGKTLHKWLSFFNVYDSELLNILMKYMQLQFWKPVSYYRC</sequence>
<organism evidence="2">
    <name type="scientific">Spathaspora passalidarum (strain NRRL Y-27907 / 11-Y1)</name>
    <dbReference type="NCBI Taxonomy" id="619300"/>
    <lineage>
        <taxon>Eukaryota</taxon>
        <taxon>Fungi</taxon>
        <taxon>Dikarya</taxon>
        <taxon>Ascomycota</taxon>
        <taxon>Saccharomycotina</taxon>
        <taxon>Pichiomycetes</taxon>
        <taxon>Debaryomycetaceae</taxon>
        <taxon>Spathaspora</taxon>
    </lineage>
</organism>
<gene>
    <name evidence="1" type="ORF">SPAPADRAFT_59437</name>
</gene>
<evidence type="ECO:0000313" key="1">
    <source>
        <dbReference type="EMBL" id="EGW34023.1"/>
    </source>
</evidence>
<evidence type="ECO:0000313" key="2">
    <source>
        <dbReference type="Proteomes" id="UP000000709"/>
    </source>
</evidence>
<dbReference type="KEGG" id="spaa:SPAPADRAFT_59437"/>
<name>G3AJX2_SPAPN</name>
<accession>G3AJX2</accession>
<keyword evidence="2" id="KW-1185">Reference proteome</keyword>
<dbReference type="EMBL" id="GL996500">
    <property type="protein sequence ID" value="EGW34023.1"/>
    <property type="molecule type" value="Genomic_DNA"/>
</dbReference>
<dbReference type="Proteomes" id="UP000000709">
    <property type="component" value="Unassembled WGS sequence"/>
</dbReference>
<dbReference type="InParanoid" id="G3AJX2"/>
<dbReference type="RefSeq" id="XP_007373607.1">
    <property type="nucleotide sequence ID" value="XM_007373545.1"/>
</dbReference>